<dbReference type="Gene3D" id="3.30.1740.10">
    <property type="entry name" value="Zinc finger, PARP-type"/>
    <property type="match status" value="1"/>
</dbReference>
<feature type="domain" description="PARP-type" evidence="7">
    <location>
        <begin position="1060"/>
        <end position="1103"/>
    </location>
</feature>
<evidence type="ECO:0000256" key="2">
    <source>
        <dbReference type="ARBA" id="ARBA00022723"/>
    </source>
</evidence>
<feature type="compositionally biased region" description="Low complexity" evidence="6">
    <location>
        <begin position="959"/>
        <end position="971"/>
    </location>
</feature>
<evidence type="ECO:0000256" key="5">
    <source>
        <dbReference type="ARBA" id="ARBA00023242"/>
    </source>
</evidence>
<gene>
    <name evidence="8" type="ORF">SCF082_LOCUS25631</name>
</gene>
<accession>A0ABP0M3N1</accession>
<feature type="compositionally biased region" description="Basic and acidic residues" evidence="6">
    <location>
        <begin position="972"/>
        <end position="984"/>
    </location>
</feature>
<evidence type="ECO:0000256" key="3">
    <source>
        <dbReference type="ARBA" id="ARBA00022771"/>
    </source>
</evidence>
<organism evidence="8 9">
    <name type="scientific">Durusdinium trenchii</name>
    <dbReference type="NCBI Taxonomy" id="1381693"/>
    <lineage>
        <taxon>Eukaryota</taxon>
        <taxon>Sar</taxon>
        <taxon>Alveolata</taxon>
        <taxon>Dinophyceae</taxon>
        <taxon>Suessiales</taxon>
        <taxon>Symbiodiniaceae</taxon>
        <taxon>Durusdinium</taxon>
    </lineage>
</organism>
<comment type="caution">
    <text evidence="8">The sequence shown here is derived from an EMBL/GenBank/DDBJ whole genome shotgun (WGS) entry which is preliminary data.</text>
</comment>
<evidence type="ECO:0000313" key="8">
    <source>
        <dbReference type="EMBL" id="CAK9045362.1"/>
    </source>
</evidence>
<proteinExistence type="predicted"/>
<feature type="compositionally biased region" description="Acidic residues" evidence="6">
    <location>
        <begin position="986"/>
        <end position="1000"/>
    </location>
</feature>
<sequence>MPILDIIGHGPGSPTPSVSEEDSEKAQPEIEHVKLLKRRLQCAGARAAKALKSLSNKVNLDQTDQVERGKNGSYAATLQQRFFTQHGKQHKPHYSDSDMKQQYSRDRARCVWSFLLRLKTAVCHLLNSSHGSPPQHVLHTCVCDDTNTKMRSSGLGRSSVYTVCNTVECTHVRFKGGSWEALYIPTPVRVLRAGKAEYIHKAFTSWSTLSARGIGTIWHRLGLQRDAFSAVPWKTCVFIGDALRANDSAWRIERMHRLKAIQDNVSSACLGLRLKCCNHQLSLVRKPTVLSVKAFWTTLVRLGHLFEQSSFRRSLASAFVSLLQKPGMFIRVPVYEYPPEMDAWQRRAAWLTRDFITNAKTTKQALEELVRFANGNSCGTKVIHYCLIGGDRPCCDSQEESLCKLLSHVVAFYGRGFQTPLLYRMKHYGAASSWMRFACAFFALFPQALQELQSCTPSNEVTSLADALLTETGFQGVDADFQQLLQDTLDIDQGYAAQNKLRRQLVIEECTKPEFTQGAMVIDVLIQPIEHGINYLLGHTKIIHGLRFLGQGHQEADAMKRRASEKFLHVISGSFSDMLVSKYLLFLEDGGLQEAIDHGLEPDPAMMNKVFQLVTVCMTDIHRRFKDGYSDFPYTLFSLLGLDIEGFVAKWSALQNQCHQCEKCIDPDFSGVLLKRFPGDIRCKPRAEQLAIQEEVTGILRDVSEWTPLTSDSVELLNGYTQWVMSRRGSQHAKAARMIDLVTSDQLIAQHLDETLHVPVEGGEPNKPNDTVEGHVNHSLCLRGLCDNDPVTVQVKCMVKNMSYFLQRHEVKPGDLLLIHCQSGEQQAYFVGAMLMRPIVQTLVAASVLDNEARYAISADGSIVIKNTHEVFRDLLRHSKDVKETFVEAWQCQAVLDSGVASLKVIPTKQLGEFTLSAVKCSFQKKPPAQRAAHDLPSYLQCSKPKRKRQTRKRETSSTAKAKPKLATAAKVLKECLDSSRSESSDSSEDDSDSEIDVNQESERMIPASDTVAVEEQSMKEVAKEVQNTDLLREQTAEKIRLQEMPARQSSFFLKQLGIHEAAAAASGRSVCFVCKKSIPKDSIRFAYYYSRLKPHGWVHAHCAVSAIVEGQTVETSMQRLNEIMEECKQNTTRSANSRSQPVVAEILSWSTKIVNALKSL</sequence>
<dbReference type="PROSITE" id="PS50064">
    <property type="entry name" value="ZF_PARP_2"/>
    <property type="match status" value="1"/>
</dbReference>
<keyword evidence="5" id="KW-0539">Nucleus</keyword>
<keyword evidence="9" id="KW-1185">Reference proteome</keyword>
<evidence type="ECO:0000256" key="4">
    <source>
        <dbReference type="ARBA" id="ARBA00022833"/>
    </source>
</evidence>
<keyword evidence="3" id="KW-0863">Zinc-finger</keyword>
<name>A0ABP0M3N1_9DINO</name>
<evidence type="ECO:0000256" key="1">
    <source>
        <dbReference type="ARBA" id="ARBA00004123"/>
    </source>
</evidence>
<dbReference type="EMBL" id="CAXAMM010019302">
    <property type="protein sequence ID" value="CAK9045362.1"/>
    <property type="molecule type" value="Genomic_DNA"/>
</dbReference>
<dbReference type="Proteomes" id="UP001642464">
    <property type="component" value="Unassembled WGS sequence"/>
</dbReference>
<comment type="subcellular location">
    <subcellularLocation>
        <location evidence="1">Nucleus</location>
    </subcellularLocation>
</comment>
<evidence type="ECO:0000259" key="7">
    <source>
        <dbReference type="PROSITE" id="PS50064"/>
    </source>
</evidence>
<dbReference type="InterPro" id="IPR036957">
    <property type="entry name" value="Znf_PARP_sf"/>
</dbReference>
<protein>
    <submittedName>
        <fullName evidence="8">PARP-type domain-containing protein</fullName>
    </submittedName>
</protein>
<evidence type="ECO:0000256" key="6">
    <source>
        <dbReference type="SAM" id="MobiDB-lite"/>
    </source>
</evidence>
<evidence type="ECO:0000313" key="9">
    <source>
        <dbReference type="Proteomes" id="UP001642464"/>
    </source>
</evidence>
<dbReference type="InterPro" id="IPR001510">
    <property type="entry name" value="Znf_PARP"/>
</dbReference>
<keyword evidence="4" id="KW-0862">Zinc</keyword>
<feature type="region of interest" description="Disordered" evidence="6">
    <location>
        <begin position="1"/>
        <end position="27"/>
    </location>
</feature>
<reference evidence="8 9" key="1">
    <citation type="submission" date="2024-02" db="EMBL/GenBank/DDBJ databases">
        <authorList>
            <person name="Chen Y."/>
            <person name="Shah S."/>
            <person name="Dougan E. K."/>
            <person name="Thang M."/>
            <person name="Chan C."/>
        </authorList>
    </citation>
    <scope>NUCLEOTIDE SEQUENCE [LARGE SCALE GENOMIC DNA]</scope>
</reference>
<feature type="region of interest" description="Disordered" evidence="6">
    <location>
        <begin position="929"/>
        <end position="1007"/>
    </location>
</feature>
<keyword evidence="2" id="KW-0479">Metal-binding</keyword>